<reference evidence="4" key="1">
    <citation type="submission" date="2022-09" db="EMBL/GenBank/DDBJ databases">
        <title>Tahibacter sp. nov., isolated from a fresh water.</title>
        <authorList>
            <person name="Baek J.H."/>
            <person name="Lee J.K."/>
            <person name="Kim J.M."/>
            <person name="Jeon C.O."/>
        </authorList>
    </citation>
    <scope>NUCLEOTIDE SEQUENCE</scope>
    <source>
        <strain evidence="4">W38</strain>
    </source>
</reference>
<dbReference type="Pfam" id="PF01483">
    <property type="entry name" value="P_proprotein"/>
    <property type="match status" value="1"/>
</dbReference>
<protein>
    <submittedName>
        <fullName evidence="4">Proprotein convertase P-domain-containing protein</fullName>
    </submittedName>
</protein>
<dbReference type="InterPro" id="IPR008979">
    <property type="entry name" value="Galactose-bd-like_sf"/>
</dbReference>
<dbReference type="EMBL" id="CP104694">
    <property type="protein sequence ID" value="UXI70762.1"/>
    <property type="molecule type" value="Genomic_DNA"/>
</dbReference>
<dbReference type="InterPro" id="IPR002884">
    <property type="entry name" value="P_dom"/>
</dbReference>
<organism evidence="4 5">
    <name type="scientific">Tahibacter amnicola</name>
    <dbReference type="NCBI Taxonomy" id="2976241"/>
    <lineage>
        <taxon>Bacteria</taxon>
        <taxon>Pseudomonadati</taxon>
        <taxon>Pseudomonadota</taxon>
        <taxon>Gammaproteobacteria</taxon>
        <taxon>Lysobacterales</taxon>
        <taxon>Rhodanobacteraceae</taxon>
        <taxon>Tahibacter</taxon>
    </lineage>
</organism>
<keyword evidence="5" id="KW-1185">Reference proteome</keyword>
<evidence type="ECO:0000256" key="1">
    <source>
        <dbReference type="ARBA" id="ARBA00022670"/>
    </source>
</evidence>
<evidence type="ECO:0000313" key="4">
    <source>
        <dbReference type="EMBL" id="UXI70762.1"/>
    </source>
</evidence>
<dbReference type="Proteomes" id="UP001064632">
    <property type="component" value="Chromosome"/>
</dbReference>
<name>A0ABY6BMQ1_9GAMM</name>
<sequence length="77" mass="8335">MAVDIKHTYQGDLKLDLIAPNGTAFNLWNRTGGGTDNIIQTFTVNASAVPAVGTWKLRVNDNAAQDVGKIDSWSLTF</sequence>
<evidence type="ECO:0000256" key="2">
    <source>
        <dbReference type="ARBA" id="ARBA00022801"/>
    </source>
</evidence>
<evidence type="ECO:0000259" key="3">
    <source>
        <dbReference type="PROSITE" id="PS51829"/>
    </source>
</evidence>
<gene>
    <name evidence="4" type="ORF">N4264_25375</name>
</gene>
<keyword evidence="1" id="KW-0645">Protease</keyword>
<feature type="domain" description="P/Homo B" evidence="3">
    <location>
        <begin position="1"/>
        <end position="77"/>
    </location>
</feature>
<evidence type="ECO:0000313" key="5">
    <source>
        <dbReference type="Proteomes" id="UP001064632"/>
    </source>
</evidence>
<dbReference type="SUPFAM" id="SSF49785">
    <property type="entry name" value="Galactose-binding domain-like"/>
    <property type="match status" value="1"/>
</dbReference>
<keyword evidence="2" id="KW-0378">Hydrolase</keyword>
<dbReference type="Gene3D" id="2.60.120.260">
    <property type="entry name" value="Galactose-binding domain-like"/>
    <property type="match status" value="1"/>
</dbReference>
<dbReference type="PROSITE" id="PS51829">
    <property type="entry name" value="P_HOMO_B"/>
    <property type="match status" value="1"/>
</dbReference>
<accession>A0ABY6BMQ1</accession>
<proteinExistence type="predicted"/>